<dbReference type="STRING" id="426428.A0A0D2Y9A8"/>
<protein>
    <submittedName>
        <fullName evidence="1">Uncharacterized protein</fullName>
    </submittedName>
</protein>
<evidence type="ECO:0000313" key="2">
    <source>
        <dbReference type="Proteomes" id="UP000002489"/>
    </source>
</evidence>
<reference evidence="1" key="2">
    <citation type="submission" date="2025-08" db="UniProtKB">
        <authorList>
            <consortium name="EnsemblFungi"/>
        </authorList>
    </citation>
    <scope>IDENTIFICATION</scope>
    <source>
        <strain evidence="1">4287 / CBS 123668 / FGSC 9935 / NRRL 34936</strain>
    </source>
</reference>
<gene>
    <name evidence="1" type="primary">28954176</name>
</gene>
<dbReference type="Proteomes" id="UP000002489">
    <property type="component" value="Unassembled WGS sequence"/>
</dbReference>
<dbReference type="AlphaFoldDB" id="A0A0D2Y9A8"/>
<organism evidence="1 2">
    <name type="scientific">Fusarium oxysporum (strain Fo5176)</name>
    <name type="common">Fusarium vascular wilt</name>
    <dbReference type="NCBI Taxonomy" id="660025"/>
    <lineage>
        <taxon>Eukaryota</taxon>
        <taxon>Fungi</taxon>
        <taxon>Dikarya</taxon>
        <taxon>Ascomycota</taxon>
        <taxon>Pezizomycotina</taxon>
        <taxon>Sordariomycetes</taxon>
        <taxon>Hypocreomycetidae</taxon>
        <taxon>Hypocreales</taxon>
        <taxon>Nectriaceae</taxon>
        <taxon>Fusarium</taxon>
        <taxon>Fusarium oxysporum species complex</taxon>
    </lineage>
</organism>
<sequence length="276" mass="29752">MATFTKTYFLCPTTEFIQAPPTGPLRLGSLLRSTATPQYPLNATHNIPLAQDPSPIVETAWKKTVSAETGLGLGVYAQFLRLGLGPEASADHSSQASSVFAFDSMTTLSFDPEPQYVKEAIKAPTVQAYLKEPKQRFAPIVSLYLVTGLKLVKGANIKYSTSSSTDVKANIGINVAPLGLTIGPKGHWTRKSDDDTEFNRESEFVFAFRVKRLKIGLGRKLEAEGYTKGAFLTTGEEADDSEQEACLMDDVDGSSCANASFVGDATEGECVYCIPA</sequence>
<dbReference type="VEuPathDB" id="FungiDB:FOXG_12878"/>
<reference evidence="2" key="1">
    <citation type="journal article" date="2012" name="Mol. Plant Microbe Interact.">
        <title>A highly conserved effector in Fusarium oxysporum is required for full virulence on Arabidopsis.</title>
        <authorList>
            <person name="Thatcher L.F."/>
            <person name="Gardiner D.M."/>
            <person name="Kazan K."/>
            <person name="Manners J."/>
        </authorList>
    </citation>
    <scope>NUCLEOTIDE SEQUENCE [LARGE SCALE GENOMIC DNA]</scope>
    <source>
        <strain evidence="2">Fo5176</strain>
    </source>
</reference>
<dbReference type="EnsemblFungi" id="FOXG_12878T0">
    <property type="protein sequence ID" value="FOXG_12878P0"/>
    <property type="gene ID" value="FOXG_12878"/>
</dbReference>
<evidence type="ECO:0000313" key="1">
    <source>
        <dbReference type="EnsemblFungi" id="FOXG_12878P0"/>
    </source>
</evidence>
<proteinExistence type="predicted"/>
<name>A0A0D2Y9A8_FUSOF</name>
<accession>A0A0D2Y9A8</accession>